<feature type="region of interest" description="Disordered" evidence="2">
    <location>
        <begin position="135"/>
        <end position="188"/>
    </location>
</feature>
<gene>
    <name evidence="3" type="ORF">MOTC310_26290</name>
</gene>
<comment type="caution">
    <text evidence="3">The sequence shown here is derived from an EMBL/GenBank/DDBJ whole genome shotgun (WGS) entry which is preliminary data.</text>
</comment>
<evidence type="ECO:0000313" key="3">
    <source>
        <dbReference type="EMBL" id="MEE7493748.1"/>
    </source>
</evidence>
<sequence>MDESASISASEQTDFIELTTEIVAAYVSNNSVRSADLPDLLAEVHRALAGLKGASASVEPKVEKATPSQIRKSITPDALISFLDGKPYKTLKRHITGAGLTFEEYRERFGLPRDYPATAANYSAMRAEFARNAGLGTRPRNAAPKTAAADETIAEAPKARGRKKASEPVAAPAEKPVRSRKKAATAAE</sequence>
<dbReference type="RefSeq" id="WP_331303892.1">
    <property type="nucleotide sequence ID" value="NZ_MLCA01000014.1"/>
</dbReference>
<dbReference type="Gene3D" id="1.10.10.1550">
    <property type="entry name" value="ROS/MUCR transcriptional regulator protein"/>
    <property type="match status" value="1"/>
</dbReference>
<dbReference type="InterPro" id="IPR008807">
    <property type="entry name" value="ROS_MUCR"/>
</dbReference>
<evidence type="ECO:0000313" key="4">
    <source>
        <dbReference type="Proteomes" id="UP001355206"/>
    </source>
</evidence>
<proteinExistence type="inferred from homology"/>
<dbReference type="Pfam" id="PF05443">
    <property type="entry name" value="ROS_MUCR"/>
    <property type="match status" value="1"/>
</dbReference>
<feature type="compositionally biased region" description="Basic residues" evidence="2">
    <location>
        <begin position="178"/>
        <end position="188"/>
    </location>
</feature>
<accession>A0ABU7TV96</accession>
<name>A0ABU7TV96_9HYPH</name>
<dbReference type="EMBL" id="MLCA01000014">
    <property type="protein sequence ID" value="MEE7493748.1"/>
    <property type="molecule type" value="Genomic_DNA"/>
</dbReference>
<keyword evidence="4" id="KW-1185">Reference proteome</keyword>
<evidence type="ECO:0000256" key="2">
    <source>
        <dbReference type="SAM" id="MobiDB-lite"/>
    </source>
</evidence>
<evidence type="ECO:0000256" key="1">
    <source>
        <dbReference type="ARBA" id="ARBA00007031"/>
    </source>
</evidence>
<comment type="similarity">
    <text evidence="1">Belongs to the ros/MucR family.</text>
</comment>
<reference evidence="3 4" key="1">
    <citation type="journal article" date="2012" name="Genet. Mol. Biol.">
        <title>Analysis of 16S rRNA and mxaF genes revealing insights into Methylobacterium niche-specific plant association.</title>
        <authorList>
            <person name="Dourado M.N."/>
            <person name="Andreote F.D."/>
            <person name="Dini-Andreote F."/>
            <person name="Conti R."/>
            <person name="Araujo J.M."/>
            <person name="Araujo W.L."/>
        </authorList>
    </citation>
    <scope>NUCLEOTIDE SEQUENCE [LARGE SCALE GENOMIC DNA]</scope>
    <source>
        <strain evidence="3 4">TC3-10</strain>
    </source>
</reference>
<dbReference type="InterPro" id="IPR041920">
    <property type="entry name" value="ROS/MUCR_sf"/>
</dbReference>
<organism evidence="3 4">
    <name type="scientific">Methylobacterium oryzae</name>
    <dbReference type="NCBI Taxonomy" id="334852"/>
    <lineage>
        <taxon>Bacteria</taxon>
        <taxon>Pseudomonadati</taxon>
        <taxon>Pseudomonadota</taxon>
        <taxon>Alphaproteobacteria</taxon>
        <taxon>Hyphomicrobiales</taxon>
        <taxon>Methylobacteriaceae</taxon>
        <taxon>Methylobacterium</taxon>
    </lineage>
</organism>
<dbReference type="Proteomes" id="UP001355206">
    <property type="component" value="Unassembled WGS sequence"/>
</dbReference>
<protein>
    <submittedName>
        <fullName evidence="3">MucR family transcriptional regulator</fullName>
    </submittedName>
</protein>